<dbReference type="RefSeq" id="WP_169384861.1">
    <property type="nucleotide sequence ID" value="NZ_JAAXLA010000083.1"/>
</dbReference>
<sequence>MSTSDDPLAAALAAAGLSGAVPGGPAPGPTGAGEAEGLLVATEGPDEQAEQPRRWPPGAATGVGSLPGTDPREAAATVVGELPLLPHIPELPARGVGADMIGRTAAMLVDIAVELVPTGYRVTARPGRDHRRAVDLLREDLDAFEEACEAARPDWVKVQAAGPWTLSANMELRSGNRVLTDRGAVREFAESLAEGLRGHVAEVAARTGAQVLVQLDEPTLPAVLRGSLPTASGYGTLSAVPEPEVADLLRDLVDGLPAPVMVHCCADNPPVRLLGGIGAAGIGLDATVPALSGDTASPAALDALGEVWDAGTPLFLGLVPAGDPPGPVELRTLARRAFDLADRLGFDRSRLAELAVPTPACGLAGATPGWARRAMTLSRELGQTFLDPPQGW</sequence>
<dbReference type="InterPro" id="IPR038071">
    <property type="entry name" value="UROD/MetE-like_sf"/>
</dbReference>
<evidence type="ECO:0000313" key="3">
    <source>
        <dbReference type="EMBL" id="NMI01402.1"/>
    </source>
</evidence>
<gene>
    <name evidence="3" type="ORF">HF526_29515</name>
</gene>
<dbReference type="Gene3D" id="3.20.20.210">
    <property type="match status" value="1"/>
</dbReference>
<organism evidence="3 4">
    <name type="scientific">Pseudonocardia acidicola</name>
    <dbReference type="NCBI Taxonomy" id="2724939"/>
    <lineage>
        <taxon>Bacteria</taxon>
        <taxon>Bacillati</taxon>
        <taxon>Actinomycetota</taxon>
        <taxon>Actinomycetes</taxon>
        <taxon>Pseudonocardiales</taxon>
        <taxon>Pseudonocardiaceae</taxon>
        <taxon>Pseudonocardia</taxon>
    </lineage>
</organism>
<keyword evidence="4" id="KW-1185">Reference proteome</keyword>
<accession>A0ABX1SLU7</accession>
<evidence type="ECO:0000313" key="4">
    <source>
        <dbReference type="Proteomes" id="UP000820669"/>
    </source>
</evidence>
<comment type="caution">
    <text evidence="3">The sequence shown here is derived from an EMBL/GenBank/DDBJ whole genome shotgun (WGS) entry which is preliminary data.</text>
</comment>
<reference evidence="3 4" key="1">
    <citation type="submission" date="2020-04" db="EMBL/GenBank/DDBJ databases">
        <authorList>
            <person name="Klaysubun C."/>
            <person name="Duangmal K."/>
            <person name="Lipun K."/>
        </authorList>
    </citation>
    <scope>NUCLEOTIDE SEQUENCE [LARGE SCALE GENOMIC DNA]</scope>
    <source>
        <strain evidence="3 4">K10HN5</strain>
    </source>
</reference>
<dbReference type="SUPFAM" id="SSF51726">
    <property type="entry name" value="UROD/MetE-like"/>
    <property type="match status" value="1"/>
</dbReference>
<name>A0ABX1SLU7_9PSEU</name>
<feature type="domain" description="Cobalamin-independent methionine synthase MetE C-terminal/archaeal" evidence="2">
    <location>
        <begin position="60"/>
        <end position="380"/>
    </location>
</feature>
<evidence type="ECO:0000259" key="2">
    <source>
        <dbReference type="Pfam" id="PF01717"/>
    </source>
</evidence>
<evidence type="ECO:0000256" key="1">
    <source>
        <dbReference type="SAM" id="MobiDB-lite"/>
    </source>
</evidence>
<dbReference type="EMBL" id="JAAXLA010000083">
    <property type="protein sequence ID" value="NMI01402.1"/>
    <property type="molecule type" value="Genomic_DNA"/>
</dbReference>
<dbReference type="InterPro" id="IPR002629">
    <property type="entry name" value="Met_Synth_C/arc"/>
</dbReference>
<protein>
    <submittedName>
        <fullName evidence="3">Methionine synthase</fullName>
    </submittedName>
</protein>
<dbReference type="Proteomes" id="UP000820669">
    <property type="component" value="Unassembled WGS sequence"/>
</dbReference>
<proteinExistence type="predicted"/>
<dbReference type="Pfam" id="PF01717">
    <property type="entry name" value="Meth_synt_2"/>
    <property type="match status" value="1"/>
</dbReference>
<feature type="region of interest" description="Disordered" evidence="1">
    <location>
        <begin position="18"/>
        <end position="71"/>
    </location>
</feature>